<dbReference type="Proteomes" id="UP000034805">
    <property type="component" value="Unassembled WGS sequence"/>
</dbReference>
<organism evidence="3 4">
    <name type="scientific">Scleropages formosus</name>
    <name type="common">Asian bonytongue</name>
    <name type="synonym">Osteoglossum formosum</name>
    <dbReference type="NCBI Taxonomy" id="113540"/>
    <lineage>
        <taxon>Eukaryota</taxon>
        <taxon>Metazoa</taxon>
        <taxon>Chordata</taxon>
        <taxon>Craniata</taxon>
        <taxon>Vertebrata</taxon>
        <taxon>Euteleostomi</taxon>
        <taxon>Actinopterygii</taxon>
        <taxon>Neopterygii</taxon>
        <taxon>Teleostei</taxon>
        <taxon>Osteoglossocephala</taxon>
        <taxon>Osteoglossomorpha</taxon>
        <taxon>Osteoglossiformes</taxon>
        <taxon>Osteoglossidae</taxon>
        <taxon>Scleropages</taxon>
    </lineage>
</organism>
<accession>A0A0P7VVR1</accession>
<evidence type="ECO:0000313" key="3">
    <source>
        <dbReference type="EMBL" id="KPP78219.1"/>
    </source>
</evidence>
<dbReference type="GO" id="GO:0005634">
    <property type="term" value="C:nucleus"/>
    <property type="evidence" value="ECO:0007669"/>
    <property type="project" value="TreeGrafter"/>
</dbReference>
<comment type="caution">
    <text evidence="3">The sequence shown here is derived from an EMBL/GenBank/DDBJ whole genome shotgun (WGS) entry which is preliminary data.</text>
</comment>
<gene>
    <name evidence="3" type="ORF">Z043_102291</name>
</gene>
<dbReference type="EMBL" id="JARO02000539">
    <property type="protein sequence ID" value="KPP78219.1"/>
    <property type="molecule type" value="Genomic_DNA"/>
</dbReference>
<feature type="non-terminal residue" evidence="3">
    <location>
        <position position="216"/>
    </location>
</feature>
<feature type="coiled-coil region" evidence="1">
    <location>
        <begin position="22"/>
        <end position="63"/>
    </location>
</feature>
<dbReference type="Pfam" id="PF18210">
    <property type="entry name" value="Knl1_RWD_C"/>
    <property type="match status" value="1"/>
</dbReference>
<evidence type="ECO:0000256" key="1">
    <source>
        <dbReference type="SAM" id="Coils"/>
    </source>
</evidence>
<dbReference type="InterPro" id="IPR040850">
    <property type="entry name" value="Knl1_RWD_C"/>
</dbReference>
<protein>
    <recommendedName>
        <fullName evidence="2">Knl1 C-terminal RWD domain-containing protein</fullName>
    </recommendedName>
</protein>
<dbReference type="InterPro" id="IPR037388">
    <property type="entry name" value="Blinkin"/>
</dbReference>
<dbReference type="PANTHER" id="PTHR16520:SF3">
    <property type="entry name" value="KINETOCHORE SCAFFOLD 1"/>
    <property type="match status" value="1"/>
</dbReference>
<feature type="domain" description="Knl1 C-terminal RWD" evidence="2">
    <location>
        <begin position="26"/>
        <end position="173"/>
    </location>
</feature>
<dbReference type="GO" id="GO:0008608">
    <property type="term" value="P:attachment of spindle microtubules to kinetochore"/>
    <property type="evidence" value="ECO:0007669"/>
    <property type="project" value="InterPro"/>
</dbReference>
<evidence type="ECO:0000259" key="2">
    <source>
        <dbReference type="Pfam" id="PF18210"/>
    </source>
</evidence>
<reference evidence="3 4" key="1">
    <citation type="submission" date="2015-08" db="EMBL/GenBank/DDBJ databases">
        <title>The genome of the Asian arowana (Scleropages formosus).</title>
        <authorList>
            <person name="Tan M.H."/>
            <person name="Gan H.M."/>
            <person name="Croft L.J."/>
            <person name="Austin C.M."/>
        </authorList>
    </citation>
    <scope>NUCLEOTIDE SEQUENCE [LARGE SCALE GENOMIC DNA]</scope>
    <source>
        <strain evidence="3">Aro1</strain>
    </source>
</reference>
<dbReference type="PANTHER" id="PTHR16520">
    <property type="entry name" value="KINETOCHORE SCAFFOLD 1"/>
    <property type="match status" value="1"/>
</dbReference>
<name>A0A0P7VVR1_SCLFO</name>
<sequence length="216" mass="25066">MDLLDTEGLSEASVNSELLCSLEVRQQELERLNIAVAEKERMIGELELEINSKRDKISNIKEETQELKKYKAVLDRMVEWKLCEKTSDRAVFNLLYGSVQLEVVFESHTDKTQHTEMLVKKVGNIKFHLQLDERNSQDYACLVHNLIGQFIETKSNWLLHDVALVVSRCRTLGEEIHRLKKWGSLKLDIMEIACKDKQIKILFSSLKVFAKFEVTL</sequence>
<keyword evidence="1" id="KW-0175">Coiled coil</keyword>
<evidence type="ECO:0000313" key="4">
    <source>
        <dbReference type="Proteomes" id="UP000034805"/>
    </source>
</evidence>
<proteinExistence type="predicted"/>
<dbReference type="GO" id="GO:0034501">
    <property type="term" value="P:protein localization to kinetochore"/>
    <property type="evidence" value="ECO:0007669"/>
    <property type="project" value="InterPro"/>
</dbReference>
<dbReference type="AlphaFoldDB" id="A0A0P7VVR1"/>
<dbReference type="STRING" id="113540.ENSSFOP00015025969"/>